<keyword evidence="1" id="KW-0695">RNA-directed DNA polymerase</keyword>
<dbReference type="SUPFAM" id="SSF50630">
    <property type="entry name" value="Acid proteases"/>
    <property type="match status" value="1"/>
</dbReference>
<accession>A0ABQ5IQ93</accession>
<dbReference type="CDD" id="cd00303">
    <property type="entry name" value="retropepsin_like"/>
    <property type="match status" value="1"/>
</dbReference>
<dbReference type="Gene3D" id="2.40.70.10">
    <property type="entry name" value="Acid Proteases"/>
    <property type="match status" value="1"/>
</dbReference>
<keyword evidence="1" id="KW-0808">Transferase</keyword>
<sequence length="185" mass="20985">MLKFLQIFERLHFDISFADALLHMPKFASTFKSLLSNKEKSFELANTPLNEKFSTLDDCLALADLGATINLMPLSVWKKLSLPELTLTRMTLALADRSVAHPKGVAEDVFVKVGKFYFLADFLVVDYDVDPRVPLILGRPFLRTTRALIDVHGEELTLRVNDEAIMFKVGHWCRISTKGQKQSQN</sequence>
<proteinExistence type="predicted"/>
<reference evidence="1" key="1">
    <citation type="journal article" date="2022" name="Int. J. Mol. Sci.">
        <title>Draft Genome of Tanacetum Coccineum: Genomic Comparison of Closely Related Tanacetum-Family Plants.</title>
        <authorList>
            <person name="Yamashiro T."/>
            <person name="Shiraishi A."/>
            <person name="Nakayama K."/>
            <person name="Satake H."/>
        </authorList>
    </citation>
    <scope>NUCLEOTIDE SEQUENCE</scope>
</reference>
<dbReference type="InterPro" id="IPR021109">
    <property type="entry name" value="Peptidase_aspartic_dom_sf"/>
</dbReference>
<name>A0ABQ5IQ93_9ASTR</name>
<dbReference type="PANTHER" id="PTHR33067:SF35">
    <property type="entry name" value="ASPARTIC PEPTIDASE DDI1-TYPE DOMAIN-CONTAINING PROTEIN"/>
    <property type="match status" value="1"/>
</dbReference>
<dbReference type="PANTHER" id="PTHR33067">
    <property type="entry name" value="RNA-DIRECTED DNA POLYMERASE-RELATED"/>
    <property type="match status" value="1"/>
</dbReference>
<keyword evidence="1" id="KW-0548">Nucleotidyltransferase</keyword>
<dbReference type="EMBL" id="BQNB010021056">
    <property type="protein sequence ID" value="GJU02407.1"/>
    <property type="molecule type" value="Genomic_DNA"/>
</dbReference>
<dbReference type="Proteomes" id="UP001151760">
    <property type="component" value="Unassembled WGS sequence"/>
</dbReference>
<comment type="caution">
    <text evidence="1">The sequence shown here is derived from an EMBL/GenBank/DDBJ whole genome shotgun (WGS) entry which is preliminary data.</text>
</comment>
<dbReference type="GO" id="GO:0003964">
    <property type="term" value="F:RNA-directed DNA polymerase activity"/>
    <property type="evidence" value="ECO:0007669"/>
    <property type="project" value="UniProtKB-KW"/>
</dbReference>
<gene>
    <name evidence="1" type="ORF">Tco_1112745</name>
</gene>
<evidence type="ECO:0000313" key="1">
    <source>
        <dbReference type="EMBL" id="GJU02407.1"/>
    </source>
</evidence>
<evidence type="ECO:0000313" key="2">
    <source>
        <dbReference type="Proteomes" id="UP001151760"/>
    </source>
</evidence>
<reference evidence="1" key="2">
    <citation type="submission" date="2022-01" db="EMBL/GenBank/DDBJ databases">
        <authorList>
            <person name="Yamashiro T."/>
            <person name="Shiraishi A."/>
            <person name="Satake H."/>
            <person name="Nakayama K."/>
        </authorList>
    </citation>
    <scope>NUCLEOTIDE SEQUENCE</scope>
</reference>
<protein>
    <submittedName>
        <fullName evidence="1">Reverse transcriptase domain-containing protein</fullName>
    </submittedName>
</protein>
<keyword evidence="2" id="KW-1185">Reference proteome</keyword>
<organism evidence="1 2">
    <name type="scientific">Tanacetum coccineum</name>
    <dbReference type="NCBI Taxonomy" id="301880"/>
    <lineage>
        <taxon>Eukaryota</taxon>
        <taxon>Viridiplantae</taxon>
        <taxon>Streptophyta</taxon>
        <taxon>Embryophyta</taxon>
        <taxon>Tracheophyta</taxon>
        <taxon>Spermatophyta</taxon>
        <taxon>Magnoliopsida</taxon>
        <taxon>eudicotyledons</taxon>
        <taxon>Gunneridae</taxon>
        <taxon>Pentapetalae</taxon>
        <taxon>asterids</taxon>
        <taxon>campanulids</taxon>
        <taxon>Asterales</taxon>
        <taxon>Asteraceae</taxon>
        <taxon>Asteroideae</taxon>
        <taxon>Anthemideae</taxon>
        <taxon>Anthemidinae</taxon>
        <taxon>Tanacetum</taxon>
    </lineage>
</organism>